<organism evidence="1">
    <name type="scientific">marine metagenome</name>
    <dbReference type="NCBI Taxonomy" id="408172"/>
    <lineage>
        <taxon>unclassified sequences</taxon>
        <taxon>metagenomes</taxon>
        <taxon>ecological metagenomes</taxon>
    </lineage>
</organism>
<proteinExistence type="predicted"/>
<dbReference type="AlphaFoldDB" id="A0A383BVD5"/>
<name>A0A383BVD5_9ZZZZ</name>
<sequence>MKMMRSKVAWIAYWESRGKMMKRYEIVIHLGCSDGYESGEEKW</sequence>
<gene>
    <name evidence="1" type="ORF">METZ01_LOCUS476728</name>
</gene>
<accession>A0A383BVD5</accession>
<protein>
    <submittedName>
        <fullName evidence="1">Uncharacterized protein</fullName>
    </submittedName>
</protein>
<evidence type="ECO:0000313" key="1">
    <source>
        <dbReference type="EMBL" id="SVE23874.1"/>
    </source>
</evidence>
<dbReference type="EMBL" id="UINC01203563">
    <property type="protein sequence ID" value="SVE23874.1"/>
    <property type="molecule type" value="Genomic_DNA"/>
</dbReference>
<reference evidence="1" key="1">
    <citation type="submission" date="2018-05" db="EMBL/GenBank/DDBJ databases">
        <authorList>
            <person name="Lanie J.A."/>
            <person name="Ng W.-L."/>
            <person name="Kazmierczak K.M."/>
            <person name="Andrzejewski T.M."/>
            <person name="Davidsen T.M."/>
            <person name="Wayne K.J."/>
            <person name="Tettelin H."/>
            <person name="Glass J.I."/>
            <person name="Rusch D."/>
            <person name="Podicherti R."/>
            <person name="Tsui H.-C.T."/>
            <person name="Winkler M.E."/>
        </authorList>
    </citation>
    <scope>NUCLEOTIDE SEQUENCE</scope>
</reference>